<dbReference type="SMART" id="SM00342">
    <property type="entry name" value="HTH_ARAC"/>
    <property type="match status" value="1"/>
</dbReference>
<reference evidence="13 15" key="1">
    <citation type="submission" date="2007-08" db="EMBL/GenBank/DDBJ databases">
        <title>Draft genome sequence of Clostridium leptum (DSM 753).</title>
        <authorList>
            <person name="Sudarsanam P."/>
            <person name="Ley R."/>
            <person name="Guruge J."/>
            <person name="Turnbaugh P.J."/>
            <person name="Mahowald M."/>
            <person name="Liep D."/>
            <person name="Gordon J."/>
        </authorList>
    </citation>
    <scope>NUCLEOTIDE SEQUENCE [LARGE SCALE GENOMIC DNA]</scope>
    <source>
        <strain evidence="13 15">DSM 753</strain>
    </source>
</reference>
<comment type="function">
    <text evidence="9">May play the central regulatory role in sporulation. It may be an element of the effector pathway responsible for the activation of sporulation genes in response to nutritional stress. Spo0A may act in concert with spo0H (a sigma factor) to control the expression of some genes that are critical to the sporulation process.</text>
</comment>
<dbReference type="PROSITE" id="PS01124">
    <property type="entry name" value="HTH_ARAC_FAMILY_2"/>
    <property type="match status" value="1"/>
</dbReference>
<dbReference type="PANTHER" id="PTHR42713:SF3">
    <property type="entry name" value="TRANSCRIPTIONAL REGULATORY PROTEIN HPTR"/>
    <property type="match status" value="1"/>
</dbReference>
<sequence length="508" mass="58218">MRSVLLVDDEYFIRVRVRKCVDWQALGFDMVADCESGREALELLEAHPFDLVVLDISMPIMDGLSLCREIRARGYDSQLVILTGYDKFEYAKSALSFGVLDYILKPIDEEEMEQVVKKACERIDRKESLEHQRAEHLLLKSQAEQMKSDIFFSSILTDSFLERPETAEMLCQYGVDPKEKYRLICFREEASVRPETALPPDICLAASISLPQGAFWLIREEERQRITAWLKEWAEQLPSECFLGISTPHSGTPEQLHLAYQEARLIFQQRLLDPARRAFCYDDYVSGRQIIGFEKLRNFKASFNEGLRAQNLEQIDAAVSGAFGHLVAERNSIFGLHLFLENMLFEIQRLTLHANNEWLGDALFRMQAFELINSSDTLESLKNQLLETIAHCISQKNYFASSAGSLLIKKVEQIVKDNYMDANLGLSAISRALSLNASYLSDAFRRFHGQTLSQYITQVRMAKARDLLLSGELSLVEVMEQVGYSDPYYFSKRFKKFYGVPPSAYKAN</sequence>
<comment type="subcellular location">
    <subcellularLocation>
        <location evidence="1">Cytoplasm</location>
    </subcellularLocation>
</comment>
<keyword evidence="8" id="KW-0804">Transcription</keyword>
<dbReference type="eggNOG" id="COG4753">
    <property type="taxonomic scope" value="Bacteria"/>
</dbReference>
<dbReference type="EMBL" id="ABCB02000016">
    <property type="protein sequence ID" value="EDO62089.1"/>
    <property type="molecule type" value="Genomic_DNA"/>
</dbReference>
<dbReference type="GO" id="GO:0003700">
    <property type="term" value="F:DNA-binding transcription factor activity"/>
    <property type="evidence" value="ECO:0007669"/>
    <property type="project" value="InterPro"/>
</dbReference>
<dbReference type="HOGENOM" id="CLU_000445_5_0_9"/>
<dbReference type="CDD" id="cd17536">
    <property type="entry name" value="REC_YesN-like"/>
    <property type="match status" value="1"/>
</dbReference>
<evidence type="ECO:0000256" key="6">
    <source>
        <dbReference type="ARBA" id="ARBA00023015"/>
    </source>
</evidence>
<accession>A7VQW7</accession>
<feature type="domain" description="Response regulatory" evidence="12">
    <location>
        <begin position="3"/>
        <end position="120"/>
    </location>
</feature>
<proteinExistence type="predicted"/>
<dbReference type="InterPro" id="IPR018060">
    <property type="entry name" value="HTH_AraC"/>
</dbReference>
<dbReference type="InterPro" id="IPR009057">
    <property type="entry name" value="Homeodomain-like_sf"/>
</dbReference>
<feature type="modified residue" description="4-aspartylphosphate" evidence="10">
    <location>
        <position position="55"/>
    </location>
</feature>
<dbReference type="Proteomes" id="UP000220611">
    <property type="component" value="Unassembled WGS sequence"/>
</dbReference>
<dbReference type="Pfam" id="PF00072">
    <property type="entry name" value="Response_reg"/>
    <property type="match status" value="1"/>
</dbReference>
<evidence type="ECO:0000256" key="4">
    <source>
        <dbReference type="ARBA" id="ARBA00022553"/>
    </source>
</evidence>
<evidence type="ECO:0000313" key="16">
    <source>
        <dbReference type="Proteomes" id="UP000220611"/>
    </source>
</evidence>
<evidence type="ECO:0000256" key="8">
    <source>
        <dbReference type="ARBA" id="ARBA00023163"/>
    </source>
</evidence>
<evidence type="ECO:0000256" key="3">
    <source>
        <dbReference type="ARBA" id="ARBA00022490"/>
    </source>
</evidence>
<evidence type="ECO:0000256" key="10">
    <source>
        <dbReference type="PROSITE-ProRule" id="PRU00169"/>
    </source>
</evidence>
<evidence type="ECO:0000256" key="2">
    <source>
        <dbReference type="ARBA" id="ARBA00018672"/>
    </source>
</evidence>
<evidence type="ECO:0000313" key="15">
    <source>
        <dbReference type="Proteomes" id="UP000003490"/>
    </source>
</evidence>
<dbReference type="PRINTS" id="PR00032">
    <property type="entry name" value="HTHARAC"/>
</dbReference>
<evidence type="ECO:0000313" key="13">
    <source>
        <dbReference type="EMBL" id="EDO62089.1"/>
    </source>
</evidence>
<dbReference type="InterPro" id="IPR051552">
    <property type="entry name" value="HptR"/>
</dbReference>
<dbReference type="AlphaFoldDB" id="A7VQW7"/>
<dbReference type="Gene3D" id="3.40.50.2300">
    <property type="match status" value="1"/>
</dbReference>
<protein>
    <recommendedName>
        <fullName evidence="2">Stage 0 sporulation protein A homolog</fullName>
    </recommendedName>
</protein>
<dbReference type="PROSITE" id="PS50110">
    <property type="entry name" value="RESPONSE_REGULATORY"/>
    <property type="match status" value="1"/>
</dbReference>
<gene>
    <name evidence="14" type="ORF">CH238_06425</name>
    <name evidence="13" type="ORF">CLOLEP_00949</name>
</gene>
<evidence type="ECO:0000256" key="5">
    <source>
        <dbReference type="ARBA" id="ARBA00023012"/>
    </source>
</evidence>
<reference evidence="13 15" key="2">
    <citation type="submission" date="2007-08" db="EMBL/GenBank/DDBJ databases">
        <authorList>
            <person name="Fulton L."/>
            <person name="Clifton S."/>
            <person name="Fulton B."/>
            <person name="Xu J."/>
            <person name="Minx P."/>
            <person name="Pepin K.H."/>
            <person name="Johnson M."/>
            <person name="Thiruvilangam P."/>
            <person name="Bhonagiri V."/>
            <person name="Nash W.E."/>
            <person name="Wang C."/>
            <person name="Mardis E.R."/>
            <person name="Wilson R.K."/>
        </authorList>
    </citation>
    <scope>NUCLEOTIDE SEQUENCE [LARGE SCALE GENOMIC DNA]</scope>
    <source>
        <strain evidence="13 15">DSM 753</strain>
    </source>
</reference>
<evidence type="ECO:0000256" key="1">
    <source>
        <dbReference type="ARBA" id="ARBA00004496"/>
    </source>
</evidence>
<comment type="caution">
    <text evidence="13">The sequence shown here is derived from an EMBL/GenBank/DDBJ whole genome shotgun (WGS) entry which is preliminary data.</text>
</comment>
<keyword evidence="16" id="KW-1185">Reference proteome</keyword>
<dbReference type="SUPFAM" id="SSF46689">
    <property type="entry name" value="Homeodomain-like"/>
    <property type="match status" value="1"/>
</dbReference>
<keyword evidence="7 14" id="KW-0238">DNA-binding</keyword>
<feature type="domain" description="HTH araC/xylS-type" evidence="11">
    <location>
        <begin position="409"/>
        <end position="508"/>
    </location>
</feature>
<evidence type="ECO:0000313" key="14">
    <source>
        <dbReference type="EMBL" id="PEQ25069.1"/>
    </source>
</evidence>
<dbReference type="eggNOG" id="COG2207">
    <property type="taxonomic scope" value="Bacteria"/>
</dbReference>
<dbReference type="EMBL" id="NOXF01000003">
    <property type="protein sequence ID" value="PEQ25069.1"/>
    <property type="molecule type" value="Genomic_DNA"/>
</dbReference>
<evidence type="ECO:0000259" key="12">
    <source>
        <dbReference type="PROSITE" id="PS50110"/>
    </source>
</evidence>
<dbReference type="PANTHER" id="PTHR42713">
    <property type="entry name" value="HISTIDINE KINASE-RELATED"/>
    <property type="match status" value="1"/>
</dbReference>
<dbReference type="InterPro" id="IPR011006">
    <property type="entry name" value="CheY-like_superfamily"/>
</dbReference>
<dbReference type="InterPro" id="IPR020449">
    <property type="entry name" value="Tscrpt_reg_AraC-type_HTH"/>
</dbReference>
<dbReference type="GO" id="GO:0005737">
    <property type="term" value="C:cytoplasm"/>
    <property type="evidence" value="ECO:0007669"/>
    <property type="project" value="UniProtKB-SubCell"/>
</dbReference>
<reference evidence="14 16" key="3">
    <citation type="submission" date="2017-07" db="EMBL/GenBank/DDBJ databases">
        <title>Prevalence of linear plasmids in Cutibacterium (Propionibacterium) acnes isolates obtained from prostatic tissue.</title>
        <authorList>
            <person name="Davidsson S."/>
            <person name="Carlsson J."/>
            <person name="Molling P."/>
            <person name="Andren O."/>
            <person name="Andersson S.-O."/>
            <person name="Brzuszkiewicz E."/>
            <person name="Poehlein A."/>
            <person name="Al-Zeer M."/>
            <person name="Brinkmann V."/>
            <person name="Scavenius C."/>
            <person name="Nazipi S."/>
            <person name="Soderquist B."/>
            <person name="Bruggemann H."/>
        </authorList>
    </citation>
    <scope>NUCLEOTIDE SEQUENCE [LARGE SCALE GENOMIC DNA]</scope>
    <source>
        <strain evidence="14 16">DSM 753</strain>
    </source>
</reference>
<dbReference type="Proteomes" id="UP000003490">
    <property type="component" value="Unassembled WGS sequence"/>
</dbReference>
<dbReference type="InterPro" id="IPR001789">
    <property type="entry name" value="Sig_transdc_resp-reg_receiver"/>
</dbReference>
<organism evidence="13 15">
    <name type="scientific">[Clostridium] leptum DSM 753</name>
    <dbReference type="NCBI Taxonomy" id="428125"/>
    <lineage>
        <taxon>Bacteria</taxon>
        <taxon>Bacillati</taxon>
        <taxon>Bacillota</taxon>
        <taxon>Clostridia</taxon>
        <taxon>Eubacteriales</taxon>
        <taxon>Oscillospiraceae</taxon>
        <taxon>Oscillospiraceae incertae sedis</taxon>
    </lineage>
</organism>
<dbReference type="Pfam" id="PF12833">
    <property type="entry name" value="HTH_18"/>
    <property type="match status" value="1"/>
</dbReference>
<dbReference type="SMART" id="SM00448">
    <property type="entry name" value="REC"/>
    <property type="match status" value="1"/>
</dbReference>
<dbReference type="GO" id="GO:0000160">
    <property type="term" value="P:phosphorelay signal transduction system"/>
    <property type="evidence" value="ECO:0007669"/>
    <property type="project" value="UniProtKB-KW"/>
</dbReference>
<evidence type="ECO:0000256" key="7">
    <source>
        <dbReference type="ARBA" id="ARBA00023125"/>
    </source>
</evidence>
<keyword evidence="6" id="KW-0805">Transcription regulation</keyword>
<dbReference type="SUPFAM" id="SSF52172">
    <property type="entry name" value="CheY-like"/>
    <property type="match status" value="1"/>
</dbReference>
<name>A7VQW7_9FIRM</name>
<dbReference type="OrthoDB" id="9794370at2"/>
<keyword evidence="3" id="KW-0963">Cytoplasm</keyword>
<dbReference type="Gene3D" id="1.10.10.60">
    <property type="entry name" value="Homeodomain-like"/>
    <property type="match status" value="2"/>
</dbReference>
<keyword evidence="4 10" id="KW-0597">Phosphoprotein</keyword>
<dbReference type="GO" id="GO:0043565">
    <property type="term" value="F:sequence-specific DNA binding"/>
    <property type="evidence" value="ECO:0007669"/>
    <property type="project" value="InterPro"/>
</dbReference>
<keyword evidence="5" id="KW-0902">Two-component regulatory system</keyword>
<evidence type="ECO:0000256" key="9">
    <source>
        <dbReference type="ARBA" id="ARBA00024867"/>
    </source>
</evidence>
<evidence type="ECO:0000259" key="11">
    <source>
        <dbReference type="PROSITE" id="PS01124"/>
    </source>
</evidence>